<dbReference type="Proteomes" id="UP000777438">
    <property type="component" value="Unassembled WGS sequence"/>
</dbReference>
<feature type="signal peptide" evidence="1">
    <location>
        <begin position="1"/>
        <end position="18"/>
    </location>
</feature>
<keyword evidence="1" id="KW-0732">Signal</keyword>
<sequence>MRLSLAATAATLFAAANARITGIAVPETIKPGDTFDVVIESSNYIQTVYDVAIAFGYAPGKGYPDSLFNVVGSFYLGPEESNQLHNFNKTVTVPSTATKGEGVFSAGLYSLYGASSGTTLSNYNVSVTFGDKTSKKYKSSSA</sequence>
<name>A0A9P8WAD5_9HYPO</name>
<evidence type="ECO:0000313" key="2">
    <source>
        <dbReference type="EMBL" id="KAH6893484.1"/>
    </source>
</evidence>
<dbReference type="OrthoDB" id="3913322at2759"/>
<dbReference type="InterPro" id="IPR045469">
    <property type="entry name" value="Nis1"/>
</dbReference>
<proteinExistence type="predicted"/>
<evidence type="ECO:0008006" key="4">
    <source>
        <dbReference type="Google" id="ProtNLM"/>
    </source>
</evidence>
<dbReference type="Pfam" id="PF19271">
    <property type="entry name" value="Nis1"/>
    <property type="match status" value="1"/>
</dbReference>
<feature type="chain" id="PRO_5040333577" description="Secreted protein NIS1" evidence="1">
    <location>
        <begin position="19"/>
        <end position="142"/>
    </location>
</feature>
<organism evidence="2 3">
    <name type="scientific">Thelonectria olida</name>
    <dbReference type="NCBI Taxonomy" id="1576542"/>
    <lineage>
        <taxon>Eukaryota</taxon>
        <taxon>Fungi</taxon>
        <taxon>Dikarya</taxon>
        <taxon>Ascomycota</taxon>
        <taxon>Pezizomycotina</taxon>
        <taxon>Sordariomycetes</taxon>
        <taxon>Hypocreomycetidae</taxon>
        <taxon>Hypocreales</taxon>
        <taxon>Nectriaceae</taxon>
        <taxon>Thelonectria</taxon>
    </lineage>
</organism>
<protein>
    <recommendedName>
        <fullName evidence="4">Secreted protein NIS1</fullName>
    </recommendedName>
</protein>
<accession>A0A9P8WAD5</accession>
<comment type="caution">
    <text evidence="2">The sequence shown here is derived from an EMBL/GenBank/DDBJ whole genome shotgun (WGS) entry which is preliminary data.</text>
</comment>
<reference evidence="2 3" key="1">
    <citation type="journal article" date="2021" name="Nat. Commun.">
        <title>Genetic determinants of endophytism in the Arabidopsis root mycobiome.</title>
        <authorList>
            <person name="Mesny F."/>
            <person name="Miyauchi S."/>
            <person name="Thiergart T."/>
            <person name="Pickel B."/>
            <person name="Atanasova L."/>
            <person name="Karlsson M."/>
            <person name="Huettel B."/>
            <person name="Barry K.W."/>
            <person name="Haridas S."/>
            <person name="Chen C."/>
            <person name="Bauer D."/>
            <person name="Andreopoulos W."/>
            <person name="Pangilinan J."/>
            <person name="LaButti K."/>
            <person name="Riley R."/>
            <person name="Lipzen A."/>
            <person name="Clum A."/>
            <person name="Drula E."/>
            <person name="Henrissat B."/>
            <person name="Kohler A."/>
            <person name="Grigoriev I.V."/>
            <person name="Martin F.M."/>
            <person name="Hacquard S."/>
        </authorList>
    </citation>
    <scope>NUCLEOTIDE SEQUENCE [LARGE SCALE GENOMIC DNA]</scope>
    <source>
        <strain evidence="2 3">MPI-CAGE-CH-0241</strain>
    </source>
</reference>
<dbReference type="AlphaFoldDB" id="A0A9P8WAD5"/>
<gene>
    <name evidence="2" type="ORF">B0T10DRAFT_274512</name>
</gene>
<keyword evidence="3" id="KW-1185">Reference proteome</keyword>
<dbReference type="EMBL" id="JAGPYM010000006">
    <property type="protein sequence ID" value="KAH6893484.1"/>
    <property type="molecule type" value="Genomic_DNA"/>
</dbReference>
<evidence type="ECO:0000256" key="1">
    <source>
        <dbReference type="SAM" id="SignalP"/>
    </source>
</evidence>
<evidence type="ECO:0000313" key="3">
    <source>
        <dbReference type="Proteomes" id="UP000777438"/>
    </source>
</evidence>